<keyword evidence="5" id="KW-1185">Reference proteome</keyword>
<reference evidence="4 5" key="1">
    <citation type="submission" date="2024-09" db="EMBL/GenBank/DDBJ databases">
        <title>Paenibacillus zeirhizospherea sp. nov., isolated from surface of the maize (Zea mays) roots in a horticulture field, Hungary.</title>
        <authorList>
            <person name="Marton D."/>
            <person name="Farkas M."/>
            <person name="Bedics A."/>
            <person name="Toth E."/>
            <person name="Tancsics A."/>
            <person name="Boka K."/>
            <person name="Marati G."/>
            <person name="Kriszt B."/>
            <person name="Cserhati M."/>
        </authorList>
    </citation>
    <scope>NUCLEOTIDE SEQUENCE [LARGE SCALE GENOMIC DNA]</scope>
    <source>
        <strain evidence="4 5">JCM 18446</strain>
    </source>
</reference>
<feature type="signal peptide" evidence="2">
    <location>
        <begin position="1"/>
        <end position="26"/>
    </location>
</feature>
<dbReference type="PROSITE" id="PS51272">
    <property type="entry name" value="SLH"/>
    <property type="match status" value="2"/>
</dbReference>
<sequence>MKKHKNKVIGFIAVACSLAAASSAFAFSDLSGTQQQQVDALKSKGIVNGVTKDKFVPSRTLTVAEGVQLAVKAMGLEAKAGAVEATYANIPANAWYAQAFRIAAQNGLPVSGDVNPASSMTREQFADMLYEAISATGQYPVIKMYIEVADEKDFDTTSLEAIQFLLLTKITSLDEQRNFYPDREITRIEAAEMVYNAVKYVEEMKAIEPAEPLPLPIPEQPEQPNQPEQPDQSDNVQDQVTMSTEPVSSTKNKVTLTRHEAPNPGYGIAVDRVDYVSDSEAVIYYKLTSPKPGEMNIQVITDTQTSVELDSKYEKVSIKPADSSADTSALHLRP</sequence>
<keyword evidence="4" id="KW-0378">Hydrolase</keyword>
<organism evidence="4 5">
    <name type="scientific">Paenibacillus medicaginis</name>
    <dbReference type="NCBI Taxonomy" id="1470560"/>
    <lineage>
        <taxon>Bacteria</taxon>
        <taxon>Bacillati</taxon>
        <taxon>Bacillota</taxon>
        <taxon>Bacilli</taxon>
        <taxon>Bacillales</taxon>
        <taxon>Paenibacillaceae</taxon>
        <taxon>Paenibacillus</taxon>
    </lineage>
</organism>
<dbReference type="EMBL" id="JBHIRY010000003">
    <property type="protein sequence ID" value="MFB5759623.1"/>
    <property type="molecule type" value="Genomic_DNA"/>
</dbReference>
<dbReference type="InterPro" id="IPR001119">
    <property type="entry name" value="SLH_dom"/>
</dbReference>
<feature type="compositionally biased region" description="Polar residues" evidence="1">
    <location>
        <begin position="232"/>
        <end position="255"/>
    </location>
</feature>
<feature type="chain" id="PRO_5045297528" evidence="2">
    <location>
        <begin position="27"/>
        <end position="334"/>
    </location>
</feature>
<keyword evidence="2" id="KW-0732">Signal</keyword>
<name>A0ABV5BWF8_9BACL</name>
<evidence type="ECO:0000313" key="4">
    <source>
        <dbReference type="EMBL" id="MFB5759623.1"/>
    </source>
</evidence>
<feature type="compositionally biased region" description="Pro residues" evidence="1">
    <location>
        <begin position="212"/>
        <end position="221"/>
    </location>
</feature>
<keyword evidence="4" id="KW-0645">Protease</keyword>
<comment type="caution">
    <text evidence="4">The sequence shown here is derived from an EMBL/GenBank/DDBJ whole genome shotgun (WGS) entry which is preliminary data.</text>
</comment>
<dbReference type="RefSeq" id="WP_375518845.1">
    <property type="nucleotide sequence ID" value="NZ_JBHIRY010000003.1"/>
</dbReference>
<dbReference type="Pfam" id="PF00395">
    <property type="entry name" value="SLH"/>
    <property type="match status" value="2"/>
</dbReference>
<evidence type="ECO:0000256" key="2">
    <source>
        <dbReference type="SAM" id="SignalP"/>
    </source>
</evidence>
<dbReference type="GO" id="GO:0006508">
    <property type="term" value="P:proteolysis"/>
    <property type="evidence" value="ECO:0007669"/>
    <property type="project" value="UniProtKB-KW"/>
</dbReference>
<accession>A0ABV5BWF8</accession>
<dbReference type="InterPro" id="IPR025748">
    <property type="entry name" value="PrcB_C_dom"/>
</dbReference>
<evidence type="ECO:0000256" key="1">
    <source>
        <dbReference type="SAM" id="MobiDB-lite"/>
    </source>
</evidence>
<dbReference type="Proteomes" id="UP001580430">
    <property type="component" value="Unassembled WGS sequence"/>
</dbReference>
<protein>
    <submittedName>
        <fullName evidence="4">Protease complex subunit PrcB family protein</fullName>
    </submittedName>
</protein>
<feature type="region of interest" description="Disordered" evidence="1">
    <location>
        <begin position="212"/>
        <end position="262"/>
    </location>
</feature>
<gene>
    <name evidence="4" type="ORF">ACE5LO_04380</name>
</gene>
<dbReference type="Pfam" id="PF14343">
    <property type="entry name" value="PrcB_C"/>
    <property type="match status" value="1"/>
</dbReference>
<feature type="domain" description="SLH" evidence="3">
    <location>
        <begin position="21"/>
        <end position="84"/>
    </location>
</feature>
<proteinExistence type="predicted"/>
<evidence type="ECO:0000259" key="3">
    <source>
        <dbReference type="PROSITE" id="PS51272"/>
    </source>
</evidence>
<evidence type="ECO:0000313" key="5">
    <source>
        <dbReference type="Proteomes" id="UP001580430"/>
    </source>
</evidence>
<feature type="domain" description="SLH" evidence="3">
    <location>
        <begin position="145"/>
        <end position="208"/>
    </location>
</feature>
<dbReference type="GO" id="GO:0008233">
    <property type="term" value="F:peptidase activity"/>
    <property type="evidence" value="ECO:0007669"/>
    <property type="project" value="UniProtKB-KW"/>
</dbReference>